<dbReference type="Proteomes" id="UP000309340">
    <property type="component" value="Unassembled WGS sequence"/>
</dbReference>
<gene>
    <name evidence="1" type="ORF">B0A55_03217</name>
</gene>
<evidence type="ECO:0000313" key="2">
    <source>
        <dbReference type="Proteomes" id="UP000309340"/>
    </source>
</evidence>
<keyword evidence="2" id="KW-1185">Reference proteome</keyword>
<sequence length="92" mass="10464">MLDYLRQVFHVLVAESRHQEDGQIAELRVELKQQVAQVQNQYQQVQTRLESHAVTTQHDDPEHAADPVAGILLADYGEYEDEKPDVPSLVDA</sequence>
<comment type="caution">
    <text evidence="1">The sequence shown here is derived from an EMBL/GenBank/DDBJ whole genome shotgun (WGS) entry which is preliminary data.</text>
</comment>
<reference evidence="1 2" key="1">
    <citation type="submission" date="2017-03" db="EMBL/GenBank/DDBJ databases">
        <title>Genomes of endolithic fungi from Antarctica.</title>
        <authorList>
            <person name="Coleine C."/>
            <person name="Masonjones S."/>
            <person name="Stajich J.E."/>
        </authorList>
    </citation>
    <scope>NUCLEOTIDE SEQUENCE [LARGE SCALE GENOMIC DNA]</scope>
    <source>
        <strain evidence="1 2">CCFEE 5184</strain>
    </source>
</reference>
<accession>A0A4U0XR12</accession>
<name>A0A4U0XR12_9PEZI</name>
<proteinExistence type="predicted"/>
<organism evidence="1 2">
    <name type="scientific">Friedmanniomyces simplex</name>
    <dbReference type="NCBI Taxonomy" id="329884"/>
    <lineage>
        <taxon>Eukaryota</taxon>
        <taxon>Fungi</taxon>
        <taxon>Dikarya</taxon>
        <taxon>Ascomycota</taxon>
        <taxon>Pezizomycotina</taxon>
        <taxon>Dothideomycetes</taxon>
        <taxon>Dothideomycetidae</taxon>
        <taxon>Mycosphaerellales</taxon>
        <taxon>Teratosphaeriaceae</taxon>
        <taxon>Friedmanniomyces</taxon>
    </lineage>
</organism>
<evidence type="ECO:0000313" key="1">
    <source>
        <dbReference type="EMBL" id="TKA77385.1"/>
    </source>
</evidence>
<dbReference type="AlphaFoldDB" id="A0A4U0XR12"/>
<protein>
    <submittedName>
        <fullName evidence="1">Uncharacterized protein</fullName>
    </submittedName>
</protein>
<dbReference type="EMBL" id="NAJQ01000139">
    <property type="protein sequence ID" value="TKA77385.1"/>
    <property type="molecule type" value="Genomic_DNA"/>
</dbReference>